<evidence type="ECO:0000256" key="1">
    <source>
        <dbReference type="SAM" id="MobiDB-lite"/>
    </source>
</evidence>
<proteinExistence type="predicted"/>
<gene>
    <name evidence="2" type="ORF">FLSS-15_0017</name>
</gene>
<dbReference type="AlphaFoldDB" id="M1P2K9"/>
<accession>M1P2K9</accession>
<reference evidence="2" key="1">
    <citation type="journal article" date="2013" name="Syst. Appl. Microbiol.">
        <title>New insights into the archaeal diversity of a hypersaline microbial mat obtained by a metagenomic approach.</title>
        <authorList>
            <person name="Lopez-Lopez A."/>
            <person name="Richter M."/>
            <person name="Pena A."/>
            <person name="Tamames J."/>
            <person name="Rossello-Mora R."/>
        </authorList>
    </citation>
    <scope>NUCLEOTIDE SEQUENCE</scope>
</reference>
<dbReference type="PROSITE" id="PS51257">
    <property type="entry name" value="PROKAR_LIPOPROTEIN"/>
    <property type="match status" value="1"/>
</dbReference>
<dbReference type="EMBL" id="JX684101">
    <property type="protein sequence ID" value="AGF93656.1"/>
    <property type="molecule type" value="Genomic_DNA"/>
</dbReference>
<organism evidence="2">
    <name type="scientific">uncultured organism</name>
    <dbReference type="NCBI Taxonomy" id="155900"/>
    <lineage>
        <taxon>unclassified sequences</taxon>
        <taxon>environmental samples</taxon>
    </lineage>
</organism>
<evidence type="ECO:0000313" key="2">
    <source>
        <dbReference type="EMBL" id="AGF93656.1"/>
    </source>
</evidence>
<name>M1P2K9_9ZZZZ</name>
<sequence length="231" mass="24379">MERRKMLTACGTVFTGLLAGCSGGGNGNGNGDGDGDATPTGTATTEPTATETDAPTATATEAPASTETATETPASGGPTHGLDERFTVGSGENAIDYRIIDFYRTDRIGSSANNRTADGTYLLILLEFYNPQNDATTFPRNQFIVGNEEQIRYVDEDATPLVSDDDRINTDPLLNATVLASSSKVGAVVFDLDPDRSYRIRLLPTGGEGETHYVDIGTIADIRPLESSMVG</sequence>
<protein>
    <submittedName>
        <fullName evidence="2">Cell surface glycoprotein</fullName>
    </submittedName>
</protein>
<feature type="compositionally biased region" description="Low complexity" evidence="1">
    <location>
        <begin position="36"/>
        <end position="77"/>
    </location>
</feature>
<feature type="region of interest" description="Disordered" evidence="1">
    <location>
        <begin position="30"/>
        <end position="87"/>
    </location>
</feature>